<dbReference type="GO" id="GO:0007154">
    <property type="term" value="P:cell communication"/>
    <property type="evidence" value="ECO:0007669"/>
    <property type="project" value="InterPro"/>
</dbReference>
<keyword evidence="3" id="KW-0677">Repeat</keyword>
<dbReference type="GO" id="GO:0016020">
    <property type="term" value="C:membrane"/>
    <property type="evidence" value="ECO:0007669"/>
    <property type="project" value="InterPro"/>
</dbReference>
<dbReference type="SUPFAM" id="SSF49410">
    <property type="entry name" value="Alpha-macroglobulin receptor domain"/>
    <property type="match status" value="1"/>
</dbReference>
<dbReference type="InterPro" id="IPR009048">
    <property type="entry name" value="A-macroglobulin_rcpt-bd"/>
</dbReference>
<evidence type="ECO:0000256" key="6">
    <source>
        <dbReference type="SAM" id="MobiDB-lite"/>
    </source>
</evidence>
<dbReference type="InterPro" id="IPR001599">
    <property type="entry name" value="Macroglobln_a2"/>
</dbReference>
<dbReference type="Gene3D" id="2.60.40.10">
    <property type="entry name" value="Immunoglobulins"/>
    <property type="match status" value="1"/>
</dbReference>
<dbReference type="Gene3D" id="2.60.40.690">
    <property type="entry name" value="Alpha-macroglobulin, receptor-binding domain"/>
    <property type="match status" value="1"/>
</dbReference>
<dbReference type="PROSITE" id="PS00477">
    <property type="entry name" value="ALPHA_2_MACROGLOBULIN"/>
    <property type="match status" value="1"/>
</dbReference>
<keyword evidence="7" id="KW-0732">Signal</keyword>
<dbReference type="InterPro" id="IPR041555">
    <property type="entry name" value="MG3"/>
</dbReference>
<dbReference type="SMART" id="SM01360">
    <property type="entry name" value="A2M"/>
    <property type="match status" value="1"/>
</dbReference>
<evidence type="ECO:0000256" key="4">
    <source>
        <dbReference type="ARBA" id="ARBA00023157"/>
    </source>
</evidence>
<dbReference type="Gene3D" id="1.50.10.20">
    <property type="match status" value="1"/>
</dbReference>
<dbReference type="InterPro" id="IPR008930">
    <property type="entry name" value="Terpenoid_cyclase/PrenylTrfase"/>
</dbReference>
<dbReference type="GO" id="GO:0005615">
    <property type="term" value="C:extracellular space"/>
    <property type="evidence" value="ECO:0007669"/>
    <property type="project" value="InterPro"/>
</dbReference>
<dbReference type="Proteomes" id="UP000050792">
    <property type="component" value="Unassembled WGS sequence"/>
</dbReference>
<feature type="disulfide bond" evidence="5">
    <location>
        <begin position="735"/>
        <end position="744"/>
    </location>
</feature>
<keyword evidence="4 5" id="KW-1015">Disulfide bond</keyword>
<dbReference type="Pfam" id="PF00207">
    <property type="entry name" value="A2M"/>
    <property type="match status" value="1"/>
</dbReference>
<feature type="signal peptide" evidence="7">
    <location>
        <begin position="1"/>
        <end position="18"/>
    </location>
</feature>
<dbReference type="Gene3D" id="2.60.40.1930">
    <property type="match status" value="1"/>
</dbReference>
<dbReference type="Gene3D" id="2.10.25.140">
    <property type="match status" value="1"/>
</dbReference>
<reference evidence="10" key="2">
    <citation type="submission" date="2023-11" db="UniProtKB">
        <authorList>
            <consortium name="WormBaseParasite"/>
        </authorList>
    </citation>
    <scope>IDENTIFICATION</scope>
</reference>
<dbReference type="Gene3D" id="2.10.25.10">
    <property type="entry name" value="Laminin"/>
    <property type="match status" value="1"/>
</dbReference>
<dbReference type="InterPro" id="IPR036595">
    <property type="entry name" value="A-macroglobulin_rcpt-bd_sf"/>
</dbReference>
<dbReference type="Pfam" id="PF01414">
    <property type="entry name" value="DSL"/>
    <property type="match status" value="1"/>
</dbReference>
<dbReference type="WBParaSite" id="SRDH1_44070.1">
    <property type="protein sequence ID" value="SRDH1_44070.1"/>
    <property type="gene ID" value="SRDH1_44070"/>
</dbReference>
<dbReference type="InterPro" id="IPR019742">
    <property type="entry name" value="MacrogloblnA2_CS"/>
</dbReference>
<dbReference type="Pfam" id="PF07678">
    <property type="entry name" value="TED_complement"/>
    <property type="match status" value="1"/>
</dbReference>
<dbReference type="InterPro" id="IPR050473">
    <property type="entry name" value="A2M/Complement_sys"/>
</dbReference>
<dbReference type="SMART" id="SM00181">
    <property type="entry name" value="EGF"/>
    <property type="match status" value="2"/>
</dbReference>
<evidence type="ECO:0000313" key="9">
    <source>
        <dbReference type="Proteomes" id="UP000050792"/>
    </source>
</evidence>
<dbReference type="SUPFAM" id="SSF48239">
    <property type="entry name" value="Terpenoid cyclases/Protein prenyltransferases"/>
    <property type="match status" value="1"/>
</dbReference>
<protein>
    <recommendedName>
        <fullName evidence="8">EGF-like domain-containing protein</fullName>
    </recommendedName>
</protein>
<dbReference type="Gene3D" id="2.60.40.1940">
    <property type="match status" value="1"/>
</dbReference>
<name>A0AA85FBG2_9TREM</name>
<feature type="region of interest" description="Disordered" evidence="6">
    <location>
        <begin position="789"/>
        <end position="818"/>
    </location>
</feature>
<dbReference type="InterPro" id="IPR001774">
    <property type="entry name" value="DSL"/>
</dbReference>
<evidence type="ECO:0000256" key="7">
    <source>
        <dbReference type="SAM" id="SignalP"/>
    </source>
</evidence>
<keyword evidence="9" id="KW-1185">Reference proteome</keyword>
<evidence type="ECO:0000259" key="8">
    <source>
        <dbReference type="PROSITE" id="PS50026"/>
    </source>
</evidence>
<feature type="compositionally biased region" description="Low complexity" evidence="6">
    <location>
        <begin position="555"/>
        <end position="578"/>
    </location>
</feature>
<evidence type="ECO:0000256" key="2">
    <source>
        <dbReference type="ARBA" id="ARBA00022536"/>
    </source>
</evidence>
<dbReference type="Pfam" id="PF07677">
    <property type="entry name" value="A2M_recep"/>
    <property type="match status" value="1"/>
</dbReference>
<dbReference type="PROSITE" id="PS50026">
    <property type="entry name" value="EGF_3"/>
    <property type="match status" value="1"/>
</dbReference>
<dbReference type="PANTHER" id="PTHR11412:SF171">
    <property type="entry name" value="PREGNANCY ZONE PROTEIN-LIKE PROTEIN"/>
    <property type="match status" value="1"/>
</dbReference>
<comment type="caution">
    <text evidence="5">Lacks conserved residue(s) required for the propagation of feature annotation.</text>
</comment>
<dbReference type="SMART" id="SM01361">
    <property type="entry name" value="A2M_recep"/>
    <property type="match status" value="1"/>
</dbReference>
<proteinExistence type="predicted"/>
<evidence type="ECO:0000256" key="5">
    <source>
        <dbReference type="PROSITE-ProRule" id="PRU00076"/>
    </source>
</evidence>
<dbReference type="CDD" id="cd00055">
    <property type="entry name" value="EGF_Lam"/>
    <property type="match status" value="1"/>
</dbReference>
<dbReference type="SMART" id="SM01419">
    <property type="entry name" value="Thiol-ester_cl"/>
    <property type="match status" value="1"/>
</dbReference>
<dbReference type="Gene3D" id="2.20.130.20">
    <property type="match status" value="1"/>
</dbReference>
<reference evidence="9" key="1">
    <citation type="submission" date="2022-06" db="EMBL/GenBank/DDBJ databases">
        <authorList>
            <person name="Berger JAMES D."/>
            <person name="Berger JAMES D."/>
        </authorList>
    </citation>
    <scope>NUCLEOTIDE SEQUENCE [LARGE SCALE GENOMIC DNA]</scope>
</reference>
<dbReference type="InterPro" id="IPR000742">
    <property type="entry name" value="EGF"/>
</dbReference>
<dbReference type="InterPro" id="IPR011626">
    <property type="entry name" value="Alpha-macroglobulin_TED"/>
</dbReference>
<feature type="chain" id="PRO_5041654333" description="EGF-like domain-containing protein" evidence="7">
    <location>
        <begin position="19"/>
        <end position="2129"/>
    </location>
</feature>
<dbReference type="GO" id="GO:0004866">
    <property type="term" value="F:endopeptidase inhibitor activity"/>
    <property type="evidence" value="ECO:0007669"/>
    <property type="project" value="InterPro"/>
</dbReference>
<keyword evidence="2 5" id="KW-0245">EGF-like domain</keyword>
<evidence type="ECO:0000256" key="1">
    <source>
        <dbReference type="ARBA" id="ARBA00022473"/>
    </source>
</evidence>
<keyword evidence="1" id="KW-0217">Developmental protein</keyword>
<evidence type="ECO:0000313" key="10">
    <source>
        <dbReference type="WBParaSite" id="SRDH1_44070.1"/>
    </source>
</evidence>
<dbReference type="Pfam" id="PF17791">
    <property type="entry name" value="MG3"/>
    <property type="match status" value="1"/>
</dbReference>
<dbReference type="PANTHER" id="PTHR11412">
    <property type="entry name" value="MACROGLOBULIN / COMPLEMENT"/>
    <property type="match status" value="1"/>
</dbReference>
<dbReference type="InterPro" id="IPR013783">
    <property type="entry name" value="Ig-like_fold"/>
</dbReference>
<dbReference type="PROSITE" id="PS00022">
    <property type="entry name" value="EGF_1"/>
    <property type="match status" value="2"/>
</dbReference>
<dbReference type="InterPro" id="IPR047565">
    <property type="entry name" value="Alpha-macroglob_thiol-ester_cl"/>
</dbReference>
<dbReference type="InterPro" id="IPR002049">
    <property type="entry name" value="LE_dom"/>
</dbReference>
<evidence type="ECO:0000256" key="3">
    <source>
        <dbReference type="ARBA" id="ARBA00022737"/>
    </source>
</evidence>
<dbReference type="PROSITE" id="PS01186">
    <property type="entry name" value="EGF_2"/>
    <property type="match status" value="1"/>
</dbReference>
<organism evidence="9 10">
    <name type="scientific">Schistosoma rodhaini</name>
    <dbReference type="NCBI Taxonomy" id="6188"/>
    <lineage>
        <taxon>Eukaryota</taxon>
        <taxon>Metazoa</taxon>
        <taxon>Spiralia</taxon>
        <taxon>Lophotrochozoa</taxon>
        <taxon>Platyhelminthes</taxon>
        <taxon>Trematoda</taxon>
        <taxon>Digenea</taxon>
        <taxon>Strigeidida</taxon>
        <taxon>Schistosomatoidea</taxon>
        <taxon>Schistosomatidae</taxon>
        <taxon>Schistosoma</taxon>
    </lineage>
</organism>
<feature type="domain" description="EGF-like" evidence="8">
    <location>
        <begin position="712"/>
        <end position="745"/>
    </location>
</feature>
<sequence>MNMMLTLIWFTLFVHVHCSTDVHITSSTENPFETDVQQFNTTNDSNNTETISSTLYPNVTYVILPTGFYLGQTNLITVRSREPRTQLRISMNVTELPHEINDPDQIYYLEPLNTTEYWYGIDIPYEIPFIFTHEDSMWVKLIFNFTHCLNKTDLIPNDHECTTYKTTEVIHSIQLKQPPMIILGETDKPIYRPGENVRFRFLTLNVNSLLPRSTSIALPKEKLIIHKGSKGQLIEMNKLELMKWNNIIYDSIVIIDPMDNHVKQWFNISPNQAINLTYPILHNAKEGQWKLRATVRHHYIETIEFTVKQYTLPKFTVTLETPRVFNMESQYVQYSACAKYTNGPPLKGHIQSILCACTDYIWDNHFYKLDDEQIVQSLLTNPKCPSDGYETKTRPCIIINQPLASNGCTNFNISTTELALFSSKYSKWNQISILCTQVIEDDTGSKLFNCIKGDPIKMNQLSLHIELPHVYKSKLPIIGKVKLLNYDKNMNYSVKISVSDQKWGCYWQNGNTDNQHYLNVISLNSNGEGLIYLPPISSQHSISVEAELLQSSVSSTRSSLNSSTSSNETTSNTTNQNSPRKLTNEKPSSLYYWSHRPWINDHRIIDNVVLRSWDSISQIYLQLWPPHDKIITTCPNLVKLTLLSNTRLSDKAIFIESVIRGKHQKIVIPADSLDNDNDYCIDRDDELGHYKCLNWNSTEIECLPGWNGENCLIPVCSLECSKKGGFCSKPNQCQCKTGWTGITCDQCVKRENCLHGKCLLGNDCVCEPGWAGYLCDSKKVIYEKIEDDSETNSTDSVTEEINNEDSEKHSTMNSPSQINTKPIRTLYQRHIQFEIDGSWGPKFTAVLYFHNQHDVMIPEIISTQITIEQIDNCSSNAIALQSKSNHTNLKLSKKIADPGEQIKMTIIPQGVSQWMEKSTSYDMKSLKSNGDNNENDKGQLSNELCFVRISDISLDNFQGDKNLVNLKYFTDKLIEFTGESGYRPLVASSTQEAFLAAGFQLGSTYPEPTFVHRAYPCPYLAYSNALPVVMDDAGGDGEYKSNSEHRQTISLRKGLHDTIKPRLRDFFPEVWLFDVMPITNLQNNDADDYNENDIENTGFNETNKLKGIELNLTVPDTITSWRASAYCTTKENGLWIGEPQILTVTMPFYAEITLPKEMKRGEILHIPISIFVLDRKYLNPTDDIFNKTECYETSVRIQVNNSEWLITTSNEFTSCLCSDQKITYLVGLLPQQLGQLNVTVEALAIRNSEFCEFIQTNDNGNSLTFKSNKTEMKTNQSKLLSDKMIRQINVIPEGIQQETTLSDIVCLNEQQTTSTRHFQFTLPDHIIKDSFHSYISYSDEVLGPALVNLDSLIRLPTGCGEQNMVLVAPNVYILDYLKSTPNIGINDNKEKYIESAKSHIISGYYQQMKYRRDDGSFSAFGKSDKEGSTWLTAFVLRVFAKAYRLQPNLSIDWNNLFNGAINYLIMHQNNESGCFEEYGKVLYSPLQGISGTDETQWRSILLTSYVSSALLEIQSTFDKENDENKVNYLHVKNYTTEIKRSFDAVFRCLNDKLVSLDSFKEIPTSVLVQLSYTYTIIKPNNELTIKLQNETINRKQVSNDQFGTKIFWSSNYCENNMTTQKNKNEPRDLELTAYAFLMLNQMNQSVSDLFPIIRWISSQQKSNGGFYSTQDTVLSLEAIAEFAKRLGLSKTLDSNVSSNVLFISNKMSFVNYTLDDLITSEKRQVINQIELPRYPLDDNQKIIDSTWELKSNESQTDCILVQNTFIYNMPEREDIDKKIKLSFDLVQQNKLSDVNCKLATLSMCLQLNNMKNISTISTGMLLIRVTMVTGWEPILEELHSQLGSEDESLRKFTMNDQNEISLYFDEFSENETRKVGGDWTKLKRCVSLPLKQTHYVENAKTATITGFEYYTPDESVTVTYQLDECRQGWNISIDHTTTDDFTESTMTTDSSIQNITTTPQMKTLCPICINQGNHTALLPEKIFTSICNYTNGIYLIKVLEYNNNTMNVTIIQILQSRYITSWNTTILFPNLLECSCNIIQTQQNLVLFFDQYTNIYQGDAQINLNTIDTNVTLISTNDVLPNLKLANEKWLTMSNSTIDDDDFNYYDLFNYNCKRLPLIVNYIQEKFLN</sequence>
<feature type="region of interest" description="Disordered" evidence="6">
    <location>
        <begin position="555"/>
        <end position="583"/>
    </location>
</feature>
<accession>A0AA85FBG2</accession>